<dbReference type="CDD" id="cd02796">
    <property type="entry name" value="tRNA_bind_bactPheRS"/>
    <property type="match status" value="1"/>
</dbReference>
<keyword evidence="4 15" id="KW-0963">Cytoplasm</keyword>
<dbReference type="Gene3D" id="3.30.56.10">
    <property type="match status" value="2"/>
</dbReference>
<evidence type="ECO:0000256" key="3">
    <source>
        <dbReference type="ARBA" id="ARBA00011209"/>
    </source>
</evidence>
<dbReference type="GO" id="GO:0000287">
    <property type="term" value="F:magnesium ion binding"/>
    <property type="evidence" value="ECO:0007669"/>
    <property type="project" value="UniProtKB-UniRule"/>
</dbReference>
<dbReference type="Gene3D" id="3.50.40.10">
    <property type="entry name" value="Phenylalanyl-trna Synthetase, Chain B, domain 3"/>
    <property type="match status" value="1"/>
</dbReference>
<dbReference type="Pfam" id="PF17759">
    <property type="entry name" value="tRNA_synthFbeta"/>
    <property type="match status" value="1"/>
</dbReference>
<dbReference type="InterPro" id="IPR045864">
    <property type="entry name" value="aa-tRNA-synth_II/BPL/LPL"/>
</dbReference>
<evidence type="ECO:0000256" key="10">
    <source>
        <dbReference type="ARBA" id="ARBA00022842"/>
    </source>
</evidence>
<feature type="binding site" evidence="15">
    <location>
        <position position="520"/>
    </location>
    <ligand>
        <name>Mg(2+)</name>
        <dbReference type="ChEBI" id="CHEBI:18420"/>
        <note>shared with alpha subunit</note>
    </ligand>
</feature>
<dbReference type="SUPFAM" id="SSF54991">
    <property type="entry name" value="Anticodon-binding domain of PheRS"/>
    <property type="match status" value="1"/>
</dbReference>
<dbReference type="InterPro" id="IPR002547">
    <property type="entry name" value="tRNA-bd_dom"/>
</dbReference>
<evidence type="ECO:0000256" key="1">
    <source>
        <dbReference type="ARBA" id="ARBA00004496"/>
    </source>
</evidence>
<dbReference type="InterPro" id="IPR009061">
    <property type="entry name" value="DNA-bd_dom_put_sf"/>
</dbReference>
<comment type="caution">
    <text evidence="15">Lacks conserved residue(s) required for the propagation of feature annotation.</text>
</comment>
<dbReference type="GO" id="GO:0000049">
    <property type="term" value="F:tRNA binding"/>
    <property type="evidence" value="ECO:0007669"/>
    <property type="project" value="UniProtKB-UniRule"/>
</dbReference>
<keyword evidence="12 15" id="KW-0648">Protein biosynthesis</keyword>
<evidence type="ECO:0000259" key="19">
    <source>
        <dbReference type="PROSITE" id="PS51447"/>
    </source>
</evidence>
<feature type="binding site" evidence="15">
    <location>
        <position position="521"/>
    </location>
    <ligand>
        <name>Mg(2+)</name>
        <dbReference type="ChEBI" id="CHEBI:18420"/>
        <note>shared with alpha subunit</note>
    </ligand>
</feature>
<dbReference type="SMART" id="SM00873">
    <property type="entry name" value="B3_4"/>
    <property type="match status" value="1"/>
</dbReference>
<name>A0A839QQ41_9MICO</name>
<comment type="caution">
    <text evidence="21">The sequence shown here is derived from an EMBL/GenBank/DDBJ whole genome shotgun (WGS) entry which is preliminary data.</text>
</comment>
<evidence type="ECO:0000256" key="15">
    <source>
        <dbReference type="HAMAP-Rule" id="MF_00283"/>
    </source>
</evidence>
<dbReference type="SUPFAM" id="SSF50249">
    <property type="entry name" value="Nucleic acid-binding proteins"/>
    <property type="match status" value="1"/>
</dbReference>
<evidence type="ECO:0000256" key="16">
    <source>
        <dbReference type="PROSITE-ProRule" id="PRU00209"/>
    </source>
</evidence>
<feature type="domain" description="TRNA-binding" evidence="18">
    <location>
        <begin position="41"/>
        <end position="173"/>
    </location>
</feature>
<dbReference type="InterPro" id="IPR033714">
    <property type="entry name" value="tRNA_bind_bactPheRS"/>
</dbReference>
<proteinExistence type="inferred from homology"/>
<feature type="domain" description="B5" evidence="20">
    <location>
        <begin position="451"/>
        <end position="533"/>
    </location>
</feature>
<keyword evidence="22" id="KW-1185">Reference proteome</keyword>
<reference evidence="21 22" key="1">
    <citation type="submission" date="2020-08" db="EMBL/GenBank/DDBJ databases">
        <title>Sequencing the genomes of 1000 actinobacteria strains.</title>
        <authorList>
            <person name="Klenk H.-P."/>
        </authorList>
    </citation>
    <scope>NUCLEOTIDE SEQUENCE [LARGE SCALE GENOMIC DNA]</scope>
    <source>
        <strain evidence="21 22">DSM 23040</strain>
    </source>
</reference>
<feature type="region of interest" description="Disordered" evidence="17">
    <location>
        <begin position="221"/>
        <end position="248"/>
    </location>
</feature>
<organism evidence="21 22">
    <name type="scientific">Helcobacillus massiliensis</name>
    <dbReference type="NCBI Taxonomy" id="521392"/>
    <lineage>
        <taxon>Bacteria</taxon>
        <taxon>Bacillati</taxon>
        <taxon>Actinomycetota</taxon>
        <taxon>Actinomycetes</taxon>
        <taxon>Micrococcales</taxon>
        <taxon>Dermabacteraceae</taxon>
        <taxon>Helcobacillus</taxon>
    </lineage>
</organism>
<dbReference type="Pfam" id="PF03484">
    <property type="entry name" value="B5"/>
    <property type="match status" value="1"/>
</dbReference>
<feature type="binding site" evidence="15">
    <location>
        <position position="511"/>
    </location>
    <ligand>
        <name>Mg(2+)</name>
        <dbReference type="ChEBI" id="CHEBI:18420"/>
        <note>shared with alpha subunit</note>
    </ligand>
</feature>
<dbReference type="InterPro" id="IPR004532">
    <property type="entry name" value="Phe-tRNA-ligase_IIc_bsu_bact"/>
</dbReference>
<evidence type="ECO:0000259" key="20">
    <source>
        <dbReference type="PROSITE" id="PS51483"/>
    </source>
</evidence>
<evidence type="ECO:0000256" key="13">
    <source>
        <dbReference type="ARBA" id="ARBA00023146"/>
    </source>
</evidence>
<dbReference type="InterPro" id="IPR045060">
    <property type="entry name" value="Phe-tRNA-ligase_IIc_bsu"/>
</dbReference>
<feature type="compositionally biased region" description="Basic and acidic residues" evidence="17">
    <location>
        <begin position="73"/>
        <end position="85"/>
    </location>
</feature>
<evidence type="ECO:0000256" key="6">
    <source>
        <dbReference type="ARBA" id="ARBA00022598"/>
    </source>
</evidence>
<dbReference type="InterPro" id="IPR020825">
    <property type="entry name" value="Phe-tRNA_synthase-like_B3/B4"/>
</dbReference>
<keyword evidence="8 15" id="KW-0547">Nucleotide-binding</keyword>
<dbReference type="SUPFAM" id="SSF56037">
    <property type="entry name" value="PheT/TilS domain"/>
    <property type="match status" value="1"/>
</dbReference>
<dbReference type="Pfam" id="PF03483">
    <property type="entry name" value="B3_4"/>
    <property type="match status" value="1"/>
</dbReference>
<dbReference type="FunFam" id="3.50.40.10:FF:000001">
    <property type="entry name" value="Phenylalanine--tRNA ligase beta subunit"/>
    <property type="match status" value="1"/>
</dbReference>
<feature type="region of interest" description="Disordered" evidence="17">
    <location>
        <begin position="73"/>
        <end position="96"/>
    </location>
</feature>
<keyword evidence="7 15" id="KW-0479">Metal-binding</keyword>
<dbReference type="Proteomes" id="UP000568050">
    <property type="component" value="Unassembled WGS sequence"/>
</dbReference>
<evidence type="ECO:0000256" key="7">
    <source>
        <dbReference type="ARBA" id="ARBA00022723"/>
    </source>
</evidence>
<evidence type="ECO:0000256" key="14">
    <source>
        <dbReference type="ARBA" id="ARBA00049255"/>
    </source>
</evidence>
<dbReference type="InterPro" id="IPR041616">
    <property type="entry name" value="PheRS_beta_core"/>
</dbReference>
<dbReference type="SUPFAM" id="SSF55681">
    <property type="entry name" value="Class II aaRS and biotin synthetases"/>
    <property type="match status" value="1"/>
</dbReference>
<dbReference type="InterPro" id="IPR005147">
    <property type="entry name" value="tRNA_synthase_B5-dom"/>
</dbReference>
<dbReference type="AlphaFoldDB" id="A0A839QQ41"/>
<dbReference type="SUPFAM" id="SSF46955">
    <property type="entry name" value="Putative DNA-binding domain"/>
    <property type="match status" value="1"/>
</dbReference>
<dbReference type="CDD" id="cd00769">
    <property type="entry name" value="PheRS_beta_core"/>
    <property type="match status" value="1"/>
</dbReference>
<dbReference type="SMART" id="SM00896">
    <property type="entry name" value="FDX-ACB"/>
    <property type="match status" value="1"/>
</dbReference>
<dbReference type="InterPro" id="IPR005121">
    <property type="entry name" value="Fdx_antiC-bd"/>
</dbReference>
<dbReference type="PANTHER" id="PTHR10947">
    <property type="entry name" value="PHENYLALANYL-TRNA SYNTHETASE BETA CHAIN AND LEUCINE-RICH REPEAT-CONTAINING PROTEIN 47"/>
    <property type="match status" value="1"/>
</dbReference>
<comment type="subunit">
    <text evidence="3 15">Tetramer of two alpha and two beta subunits.</text>
</comment>
<dbReference type="HAMAP" id="MF_00283">
    <property type="entry name" value="Phe_tRNA_synth_beta1"/>
    <property type="match status" value="1"/>
</dbReference>
<evidence type="ECO:0000259" key="18">
    <source>
        <dbReference type="PROSITE" id="PS50886"/>
    </source>
</evidence>
<keyword evidence="6 15" id="KW-0436">Ligase</keyword>
<keyword evidence="13 15" id="KW-0030">Aminoacyl-tRNA synthetase</keyword>
<evidence type="ECO:0000256" key="12">
    <source>
        <dbReference type="ARBA" id="ARBA00022917"/>
    </source>
</evidence>
<feature type="domain" description="FDX-ACB" evidence="19">
    <location>
        <begin position="782"/>
        <end position="875"/>
    </location>
</feature>
<gene>
    <name evidence="15" type="primary">pheT</name>
    <name evidence="21" type="ORF">FHX50_000143</name>
</gene>
<comment type="subcellular location">
    <subcellularLocation>
        <location evidence="1 15">Cytoplasm</location>
    </subcellularLocation>
</comment>
<dbReference type="GO" id="GO:0004826">
    <property type="term" value="F:phenylalanine-tRNA ligase activity"/>
    <property type="evidence" value="ECO:0007669"/>
    <property type="project" value="UniProtKB-UniRule"/>
</dbReference>
<evidence type="ECO:0000256" key="11">
    <source>
        <dbReference type="ARBA" id="ARBA00022884"/>
    </source>
</evidence>
<keyword evidence="10 15" id="KW-0460">Magnesium</keyword>
<keyword evidence="5 16" id="KW-0820">tRNA-binding</keyword>
<evidence type="ECO:0000313" key="22">
    <source>
        <dbReference type="Proteomes" id="UP000568050"/>
    </source>
</evidence>
<dbReference type="EMBL" id="JACHWP010000001">
    <property type="protein sequence ID" value="MBB3021895.1"/>
    <property type="molecule type" value="Genomic_DNA"/>
</dbReference>
<dbReference type="GO" id="GO:0006432">
    <property type="term" value="P:phenylalanyl-tRNA aminoacylation"/>
    <property type="evidence" value="ECO:0007669"/>
    <property type="project" value="UniProtKB-UniRule"/>
</dbReference>
<sequence>MPRIPLTWLADHVELEPGATAESVAARLVSVGLEEEEIIPAQVTGPLVVGRVLDLVKEEQKNGKTINWVRVDVGDEHNEEKDNPKDPQPGEEVPSRGIICGAHNFVPGDLVVVSLPGTVLPGPFPIAARKTYGHMSDGMICSTAELGLGDGIGDETKGIIVLGKGSAEGIDAKPGDDAIALFGLGEEVVDINVTPDRGYCFSMRGVAREYGHATGGAFTDPALSGAAGEDSRPTDAAATSGPDGEPVPVQLKDDSPIRGQIGCTAYVAQKVTGIDPSAPSPRWLQQRLILAGMRPISLSVDVANYVMLDLGQPLHTFDADKLTGGITVRRARTGETLITLDDQERTLFEEDLVIADDSGVIALAGVMGGASTEAGESTTSVLLEGASFSPISVARTARRHRLPSEASKRFERGVDPALPQIAVQKAAEMLVEFGGGTIEPQRTHVRTEEQPALAPIDLPLGFAERLMGVQYSREDVVGRLEQIGCTVVTASTPAAGGEEVLTVQPPSWRPDLTIREALVEEIARLVGYDQIPSVLPKAPGGRGLTRLQRGRRAVLTALAESGLTEVLTVPFTSEQVLDDLQVPADDERRSTVCLLNPLQDDQPLMRSSILATLLPAAQLNIARGEDAVALTEAGTVFFRGSGQVPVPSAETRPTDAELAAIDAALAPQTRRLAGVLAGAVAPEGVAGKARSWDWADAISAVKRAADAAGAQVEVVQGEIAPFHPGRTAEIRTAEGDLLGHAGELHPSVIKAFKLPAGASAFEIDLDALIESAPSVVDAGPVSTLPIAKEDFAFVVDQNVPASAVRAAMLVGLGDAAESVRLFDEYRGDQVAEGKKSLAFAVRLRPLESTLNTKQIAQLRQQAIDAVATAMGGELRA</sequence>
<comment type="catalytic activity">
    <reaction evidence="14 15">
        <text>tRNA(Phe) + L-phenylalanine + ATP = L-phenylalanyl-tRNA(Phe) + AMP + diphosphate + H(+)</text>
        <dbReference type="Rhea" id="RHEA:19413"/>
        <dbReference type="Rhea" id="RHEA-COMP:9668"/>
        <dbReference type="Rhea" id="RHEA-COMP:9699"/>
        <dbReference type="ChEBI" id="CHEBI:15378"/>
        <dbReference type="ChEBI" id="CHEBI:30616"/>
        <dbReference type="ChEBI" id="CHEBI:33019"/>
        <dbReference type="ChEBI" id="CHEBI:58095"/>
        <dbReference type="ChEBI" id="CHEBI:78442"/>
        <dbReference type="ChEBI" id="CHEBI:78531"/>
        <dbReference type="ChEBI" id="CHEBI:456215"/>
        <dbReference type="EC" id="6.1.1.20"/>
    </reaction>
</comment>
<evidence type="ECO:0000256" key="8">
    <source>
        <dbReference type="ARBA" id="ARBA00022741"/>
    </source>
</evidence>
<dbReference type="Gene3D" id="3.30.70.380">
    <property type="entry name" value="Ferrodoxin-fold anticodon-binding domain"/>
    <property type="match status" value="1"/>
</dbReference>
<evidence type="ECO:0000256" key="5">
    <source>
        <dbReference type="ARBA" id="ARBA00022555"/>
    </source>
</evidence>
<dbReference type="Pfam" id="PF03147">
    <property type="entry name" value="FDX-ACB"/>
    <property type="match status" value="1"/>
</dbReference>
<evidence type="ECO:0000256" key="2">
    <source>
        <dbReference type="ARBA" id="ARBA00008653"/>
    </source>
</evidence>
<dbReference type="PROSITE" id="PS51447">
    <property type="entry name" value="FDX_ACB"/>
    <property type="match status" value="1"/>
</dbReference>
<dbReference type="GO" id="GO:0009328">
    <property type="term" value="C:phenylalanine-tRNA ligase complex"/>
    <property type="evidence" value="ECO:0007669"/>
    <property type="project" value="TreeGrafter"/>
</dbReference>
<comment type="cofactor">
    <cofactor evidence="15">
        <name>Mg(2+)</name>
        <dbReference type="ChEBI" id="CHEBI:18420"/>
    </cofactor>
    <text evidence="15">Binds 2 magnesium ions per tetramer.</text>
</comment>
<dbReference type="NCBIfam" id="TIGR00472">
    <property type="entry name" value="pheT_bact"/>
    <property type="match status" value="1"/>
</dbReference>
<dbReference type="Gene3D" id="3.30.930.10">
    <property type="entry name" value="Bira Bifunctional Protein, Domain 2"/>
    <property type="match status" value="1"/>
</dbReference>
<keyword evidence="9 15" id="KW-0067">ATP-binding</keyword>
<dbReference type="SMART" id="SM00874">
    <property type="entry name" value="B5"/>
    <property type="match status" value="1"/>
</dbReference>
<dbReference type="Gene3D" id="2.40.50.140">
    <property type="entry name" value="Nucleic acid-binding proteins"/>
    <property type="match status" value="1"/>
</dbReference>
<dbReference type="EC" id="6.1.1.20" evidence="15"/>
<evidence type="ECO:0000256" key="17">
    <source>
        <dbReference type="SAM" id="MobiDB-lite"/>
    </source>
</evidence>
<evidence type="ECO:0000256" key="4">
    <source>
        <dbReference type="ARBA" id="ARBA00022490"/>
    </source>
</evidence>
<accession>A0A839QQ41</accession>
<evidence type="ECO:0000256" key="9">
    <source>
        <dbReference type="ARBA" id="ARBA00022840"/>
    </source>
</evidence>
<keyword evidence="11 16" id="KW-0694">RNA-binding</keyword>
<dbReference type="InterPro" id="IPR036690">
    <property type="entry name" value="Fdx_antiC-bd_sf"/>
</dbReference>
<evidence type="ECO:0000313" key="21">
    <source>
        <dbReference type="EMBL" id="MBB3021895.1"/>
    </source>
</evidence>
<dbReference type="InterPro" id="IPR005146">
    <property type="entry name" value="B3/B4_tRNA-bd"/>
</dbReference>
<dbReference type="GO" id="GO:0005524">
    <property type="term" value="F:ATP binding"/>
    <property type="evidence" value="ECO:0007669"/>
    <property type="project" value="UniProtKB-UniRule"/>
</dbReference>
<dbReference type="PROSITE" id="PS50886">
    <property type="entry name" value="TRBD"/>
    <property type="match status" value="1"/>
</dbReference>
<dbReference type="InterPro" id="IPR012340">
    <property type="entry name" value="NA-bd_OB-fold"/>
</dbReference>
<protein>
    <recommendedName>
        <fullName evidence="15">Phenylalanine--tRNA ligase beta subunit</fullName>
        <ecNumber evidence="15">6.1.1.20</ecNumber>
    </recommendedName>
    <alternativeName>
        <fullName evidence="15">Phenylalanyl-tRNA synthetase beta subunit</fullName>
        <shortName evidence="15">PheRS</shortName>
    </alternativeName>
</protein>
<dbReference type="RefSeq" id="WP_183373569.1">
    <property type="nucleotide sequence ID" value="NZ_CBCSFZ010000017.1"/>
</dbReference>
<dbReference type="PANTHER" id="PTHR10947:SF0">
    <property type="entry name" value="PHENYLALANINE--TRNA LIGASE BETA SUBUNIT"/>
    <property type="match status" value="1"/>
</dbReference>
<dbReference type="PROSITE" id="PS51483">
    <property type="entry name" value="B5"/>
    <property type="match status" value="1"/>
</dbReference>
<comment type="similarity">
    <text evidence="2 15">Belongs to the phenylalanyl-tRNA synthetase beta subunit family. Type 1 subfamily.</text>
</comment>